<dbReference type="GO" id="GO:0050265">
    <property type="term" value="F:RNA uridylyltransferase activity"/>
    <property type="evidence" value="ECO:0007669"/>
    <property type="project" value="TreeGrafter"/>
</dbReference>
<organism evidence="3 4">
    <name type="scientific">Mesorhabditis belari</name>
    <dbReference type="NCBI Taxonomy" id="2138241"/>
    <lineage>
        <taxon>Eukaryota</taxon>
        <taxon>Metazoa</taxon>
        <taxon>Ecdysozoa</taxon>
        <taxon>Nematoda</taxon>
        <taxon>Chromadorea</taxon>
        <taxon>Rhabditida</taxon>
        <taxon>Rhabditina</taxon>
        <taxon>Rhabditomorpha</taxon>
        <taxon>Rhabditoidea</taxon>
        <taxon>Rhabditidae</taxon>
        <taxon>Mesorhabditinae</taxon>
        <taxon>Mesorhabditis</taxon>
    </lineage>
</organism>
<accession>A0AAF3FHS1</accession>
<dbReference type="AlphaFoldDB" id="A0AAF3FHS1"/>
<dbReference type="Gene3D" id="3.30.460.10">
    <property type="entry name" value="Beta Polymerase, domain 2"/>
    <property type="match status" value="1"/>
</dbReference>
<evidence type="ECO:0000313" key="3">
    <source>
        <dbReference type="Proteomes" id="UP000887575"/>
    </source>
</evidence>
<dbReference type="InterPro" id="IPR054708">
    <property type="entry name" value="MTPAP-like_central"/>
</dbReference>
<dbReference type="Pfam" id="PF22600">
    <property type="entry name" value="MTPAP-like_central"/>
    <property type="match status" value="1"/>
</dbReference>
<keyword evidence="1" id="KW-0175">Coiled coil</keyword>
<sequence length="255" mass="29556">MTFGNEPLRSKNLNQNILTSYGANEQEWKKEFSQQIELFFNENKQSQEELDNKMEVMNRIEKIIGRAVPNVKLRLYPYGSTTNCCGAKDSDIDIYMKATTKRQRKHFLKGILGFLALMKTQLTTEFGSDFKKLELKNAVVPIINIIFGDKIDSRFPQLGLLIKSWAEKNKIYGSDNGGMNGISYLVMLVHYLQKGASPPVLPNLQKLYPDERGASITSITFLSRTLMDLQTWPEDWKMIMFLRRHFMLLKEHIKY</sequence>
<reference evidence="4" key="1">
    <citation type="submission" date="2024-02" db="UniProtKB">
        <authorList>
            <consortium name="WormBaseParasite"/>
        </authorList>
    </citation>
    <scope>IDENTIFICATION</scope>
</reference>
<dbReference type="Gene3D" id="1.10.1410.10">
    <property type="match status" value="1"/>
</dbReference>
<dbReference type="WBParaSite" id="MBELARI_LOCUS618">
    <property type="protein sequence ID" value="MBELARI_LOCUS618"/>
    <property type="gene ID" value="MBELARI_LOCUS618"/>
</dbReference>
<evidence type="ECO:0000256" key="1">
    <source>
        <dbReference type="SAM" id="Coils"/>
    </source>
</evidence>
<dbReference type="PANTHER" id="PTHR12271:SF66">
    <property type="entry name" value="TERMINAL URIDYLYLTRANSFERASE TAILOR"/>
    <property type="match status" value="1"/>
</dbReference>
<dbReference type="InterPro" id="IPR043519">
    <property type="entry name" value="NT_sf"/>
</dbReference>
<feature type="domain" description="Poly(A) RNA polymerase mitochondrial-like central palm" evidence="2">
    <location>
        <begin position="32"/>
        <end position="145"/>
    </location>
</feature>
<dbReference type="GO" id="GO:0031123">
    <property type="term" value="P:RNA 3'-end processing"/>
    <property type="evidence" value="ECO:0007669"/>
    <property type="project" value="TreeGrafter"/>
</dbReference>
<dbReference type="Proteomes" id="UP000887575">
    <property type="component" value="Unassembled WGS sequence"/>
</dbReference>
<dbReference type="SUPFAM" id="SSF81301">
    <property type="entry name" value="Nucleotidyltransferase"/>
    <property type="match status" value="1"/>
</dbReference>
<evidence type="ECO:0000313" key="4">
    <source>
        <dbReference type="WBParaSite" id="MBELARI_LOCUS618"/>
    </source>
</evidence>
<feature type="coiled-coil region" evidence="1">
    <location>
        <begin position="29"/>
        <end position="63"/>
    </location>
</feature>
<proteinExistence type="predicted"/>
<evidence type="ECO:0000259" key="2">
    <source>
        <dbReference type="Pfam" id="PF22600"/>
    </source>
</evidence>
<protein>
    <recommendedName>
        <fullName evidence="2">Poly(A) RNA polymerase mitochondrial-like central palm domain-containing protein</fullName>
    </recommendedName>
</protein>
<name>A0AAF3FHS1_9BILA</name>
<keyword evidence="3" id="KW-1185">Reference proteome</keyword>
<dbReference type="SUPFAM" id="SSF81631">
    <property type="entry name" value="PAP/OAS1 substrate-binding domain"/>
    <property type="match status" value="1"/>
</dbReference>
<dbReference type="PANTHER" id="PTHR12271">
    <property type="entry name" value="POLY A POLYMERASE CID PAP -RELATED"/>
    <property type="match status" value="1"/>
</dbReference>